<protein>
    <submittedName>
        <fullName evidence="2">Uncharacterized protein</fullName>
    </submittedName>
</protein>
<dbReference type="WBParaSite" id="JU765_v2.g8423.t1">
    <property type="protein sequence ID" value="JU765_v2.g8423.t1"/>
    <property type="gene ID" value="JU765_v2.g8423"/>
</dbReference>
<sequence length="461" mass="52604">DPPSLPDMSDVVSFPNILENIDVDEDYQLQLATPDFLASTINESKSDYFNIRRMIDDYSAMDEEKEDIRSALRMSAKKSVSKLTAIVQGIPRSNLNREQINDLENLQKQWKWTLDELGTDPTELEMEKDWENVKHIQSCLAEIREILKTLMESDARSLKVEDLEQFVFERKSLWEKLVRNKQFLEDLAKATGNQYNNGELTVLLKNVENSLGFVGDGTDVLGERMVKYQSLGDVRQGLMDLDKKMDGFELGHGKLLIQEFEVDLKICKERLDALESVCSALTTQLGDIAALNGRTKPGRQTDFWNELRGFKAEFERLNSRFASLKADFDKNQSNVDFLVKGAFGKGVRKRRNVADQPSTSSTTTVPVVEKPRTTFAKRVSDTVRNSRIVQLLLGFTATTAQKTTGAECLDRNWTTSTVRLPCELAKTGFNCCQLFVHLNHFHVFRILYLPVNFVLKKRYSQ</sequence>
<dbReference type="Proteomes" id="UP000887576">
    <property type="component" value="Unplaced"/>
</dbReference>
<name>A0AC34RMY5_9BILA</name>
<proteinExistence type="predicted"/>
<evidence type="ECO:0000313" key="1">
    <source>
        <dbReference type="Proteomes" id="UP000887576"/>
    </source>
</evidence>
<reference evidence="2" key="1">
    <citation type="submission" date="2022-11" db="UniProtKB">
        <authorList>
            <consortium name="WormBaseParasite"/>
        </authorList>
    </citation>
    <scope>IDENTIFICATION</scope>
</reference>
<accession>A0AC34RMY5</accession>
<evidence type="ECO:0000313" key="2">
    <source>
        <dbReference type="WBParaSite" id="JU765_v2.g8423.t1"/>
    </source>
</evidence>
<organism evidence="1 2">
    <name type="scientific">Panagrolaimus sp. JU765</name>
    <dbReference type="NCBI Taxonomy" id="591449"/>
    <lineage>
        <taxon>Eukaryota</taxon>
        <taxon>Metazoa</taxon>
        <taxon>Ecdysozoa</taxon>
        <taxon>Nematoda</taxon>
        <taxon>Chromadorea</taxon>
        <taxon>Rhabditida</taxon>
        <taxon>Tylenchina</taxon>
        <taxon>Panagrolaimomorpha</taxon>
        <taxon>Panagrolaimoidea</taxon>
        <taxon>Panagrolaimidae</taxon>
        <taxon>Panagrolaimus</taxon>
    </lineage>
</organism>